<dbReference type="GO" id="GO:0016020">
    <property type="term" value="C:membrane"/>
    <property type="evidence" value="ECO:0007669"/>
    <property type="project" value="TreeGrafter"/>
</dbReference>
<evidence type="ECO:0000313" key="4">
    <source>
        <dbReference type="Proteomes" id="UP000063308"/>
    </source>
</evidence>
<protein>
    <recommendedName>
        <fullName evidence="2">Acyltransferase 3 domain-containing protein</fullName>
    </recommendedName>
</protein>
<dbReference type="PANTHER" id="PTHR23028">
    <property type="entry name" value="ACETYLTRANSFERASE"/>
    <property type="match status" value="1"/>
</dbReference>
<dbReference type="Pfam" id="PF01757">
    <property type="entry name" value="Acyl_transf_3"/>
    <property type="match status" value="1"/>
</dbReference>
<dbReference type="PANTHER" id="PTHR23028:SF53">
    <property type="entry name" value="ACYL_TRANSF_3 DOMAIN-CONTAINING PROTEIN"/>
    <property type="match status" value="1"/>
</dbReference>
<keyword evidence="1" id="KW-0472">Membrane</keyword>
<dbReference type="AlphaFoldDB" id="A0A0E3VWM4"/>
<dbReference type="GO" id="GO:0009103">
    <property type="term" value="P:lipopolysaccharide biosynthetic process"/>
    <property type="evidence" value="ECO:0007669"/>
    <property type="project" value="TreeGrafter"/>
</dbReference>
<evidence type="ECO:0000259" key="2">
    <source>
        <dbReference type="Pfam" id="PF01757"/>
    </source>
</evidence>
<keyword evidence="1" id="KW-1133">Transmembrane helix</keyword>
<feature type="transmembrane region" description="Helical" evidence="1">
    <location>
        <begin position="198"/>
        <end position="216"/>
    </location>
</feature>
<feature type="transmembrane region" description="Helical" evidence="1">
    <location>
        <begin position="46"/>
        <end position="68"/>
    </location>
</feature>
<dbReference type="InterPro" id="IPR002656">
    <property type="entry name" value="Acyl_transf_3_dom"/>
</dbReference>
<feature type="transmembrane region" description="Helical" evidence="1">
    <location>
        <begin position="280"/>
        <end position="304"/>
    </location>
</feature>
<gene>
    <name evidence="3" type="ORF">NK6_8014</name>
</gene>
<organism evidence="3 4">
    <name type="scientific">Bradyrhizobium diazoefficiens</name>
    <dbReference type="NCBI Taxonomy" id="1355477"/>
    <lineage>
        <taxon>Bacteria</taxon>
        <taxon>Pseudomonadati</taxon>
        <taxon>Pseudomonadota</taxon>
        <taxon>Alphaproteobacteria</taxon>
        <taxon>Hyphomicrobiales</taxon>
        <taxon>Nitrobacteraceae</taxon>
        <taxon>Bradyrhizobium</taxon>
    </lineage>
</organism>
<sequence length="357" mass="40236">MFSLDRTKNDTSTLLDLLRALAAQMVCVGHTWNLTFTFFGGATQTLIPDIGVLLFFVLSGLVIAFTLHERTKADDYSLLNYAVERFARIYSAYAPALILIAVLDYSAWALGVERFRLDSAASFLKNLVMLQGYPGRWGGDTFGSAGQLSTLAIEFHIYFFVGGLFFFCKGRDQIAGLVLAIATATVPLFHFAERPDASHGLFVLWLLGFGGYFVAINMRIDRLVTVACAILSIPLFWKWRGSHVRGDEYALAAQPYFALFFVSLAIAAQGQNWLRRFQSIVGFFAGYSYSLFLIHFTIVKIVVWHLTSPLWVRFVLAILISNFVAWLFAMVTEARHKQLARWILRRMASFRTVTARP</sequence>
<dbReference type="Proteomes" id="UP000063308">
    <property type="component" value="Chromosome"/>
</dbReference>
<feature type="transmembrane region" description="Helical" evidence="1">
    <location>
        <begin position="223"/>
        <end position="239"/>
    </location>
</feature>
<feature type="transmembrane region" description="Helical" evidence="1">
    <location>
        <begin position="89"/>
        <end position="108"/>
    </location>
</feature>
<feature type="transmembrane region" description="Helical" evidence="1">
    <location>
        <begin position="174"/>
        <end position="192"/>
    </location>
</feature>
<keyword evidence="1" id="KW-0812">Transmembrane</keyword>
<feature type="transmembrane region" description="Helical" evidence="1">
    <location>
        <begin position="148"/>
        <end position="167"/>
    </location>
</feature>
<dbReference type="InterPro" id="IPR050879">
    <property type="entry name" value="Acyltransferase_3"/>
</dbReference>
<dbReference type="GO" id="GO:0016747">
    <property type="term" value="F:acyltransferase activity, transferring groups other than amino-acyl groups"/>
    <property type="evidence" value="ECO:0007669"/>
    <property type="project" value="InterPro"/>
</dbReference>
<feature type="domain" description="Acyltransferase 3" evidence="2">
    <location>
        <begin position="15"/>
        <end position="329"/>
    </location>
</feature>
<dbReference type="EMBL" id="AP014685">
    <property type="protein sequence ID" value="BAR61165.1"/>
    <property type="molecule type" value="Genomic_DNA"/>
</dbReference>
<name>A0A0E3VWM4_9BRAD</name>
<proteinExistence type="predicted"/>
<evidence type="ECO:0000313" key="3">
    <source>
        <dbReference type="EMBL" id="BAR61165.1"/>
    </source>
</evidence>
<reference evidence="3 4" key="1">
    <citation type="submission" date="2014-11" db="EMBL/GenBank/DDBJ databases">
        <title>Symbiosis island explosion on the genome of extra-slow-growing strains of soybean bradyrhizobia with massive insertion sequences.</title>
        <authorList>
            <person name="Iida T."/>
            <person name="Minamisawa K."/>
        </authorList>
    </citation>
    <scope>NUCLEOTIDE SEQUENCE [LARGE SCALE GENOMIC DNA]</scope>
    <source>
        <strain evidence="3 4">NK6</strain>
    </source>
</reference>
<feature type="transmembrane region" description="Helical" evidence="1">
    <location>
        <begin position="310"/>
        <end position="331"/>
    </location>
</feature>
<feature type="transmembrane region" description="Helical" evidence="1">
    <location>
        <begin position="251"/>
        <end position="268"/>
    </location>
</feature>
<feature type="transmembrane region" description="Helical" evidence="1">
    <location>
        <begin position="21"/>
        <end position="40"/>
    </location>
</feature>
<accession>A0A0E3VWM4</accession>
<evidence type="ECO:0000256" key="1">
    <source>
        <dbReference type="SAM" id="Phobius"/>
    </source>
</evidence>